<dbReference type="AlphaFoldDB" id="A0A9P9WUN6"/>
<organism evidence="1 2">
    <name type="scientific">Neoarthrinium moseri</name>
    <dbReference type="NCBI Taxonomy" id="1658444"/>
    <lineage>
        <taxon>Eukaryota</taxon>
        <taxon>Fungi</taxon>
        <taxon>Dikarya</taxon>
        <taxon>Ascomycota</taxon>
        <taxon>Pezizomycotina</taxon>
        <taxon>Sordariomycetes</taxon>
        <taxon>Xylariomycetidae</taxon>
        <taxon>Amphisphaeriales</taxon>
        <taxon>Apiosporaceae</taxon>
        <taxon>Neoarthrinium</taxon>
    </lineage>
</organism>
<evidence type="ECO:0000313" key="2">
    <source>
        <dbReference type="Proteomes" id="UP000829685"/>
    </source>
</evidence>
<comment type="caution">
    <text evidence="1">The sequence shown here is derived from an EMBL/GenBank/DDBJ whole genome shotgun (WGS) entry which is preliminary data.</text>
</comment>
<protein>
    <submittedName>
        <fullName evidence="1">Uncharacterized protein</fullName>
    </submittedName>
</protein>
<reference evidence="1" key="1">
    <citation type="submission" date="2021-03" db="EMBL/GenBank/DDBJ databases">
        <title>Revisited historic fungal species revealed as producer of novel bioactive compounds through whole genome sequencing and comparative genomics.</title>
        <authorList>
            <person name="Vignolle G.A."/>
            <person name="Hochenegger N."/>
            <person name="Mach R.L."/>
            <person name="Mach-Aigner A.R."/>
            <person name="Javad Rahimi M."/>
            <person name="Salim K.A."/>
            <person name="Chan C.M."/>
            <person name="Lim L.B.L."/>
            <person name="Cai F."/>
            <person name="Druzhinina I.S."/>
            <person name="U'Ren J.M."/>
            <person name="Derntl C."/>
        </authorList>
    </citation>
    <scope>NUCLEOTIDE SEQUENCE</scope>
    <source>
        <strain evidence="1">TUCIM 5799</strain>
    </source>
</reference>
<dbReference type="Proteomes" id="UP000829685">
    <property type="component" value="Unassembled WGS sequence"/>
</dbReference>
<name>A0A9P9WUN6_9PEZI</name>
<accession>A0A9P9WUN6</accession>
<gene>
    <name evidence="1" type="ORF">JX265_002301</name>
</gene>
<keyword evidence="2" id="KW-1185">Reference proteome</keyword>
<dbReference type="EMBL" id="JAFIMR010000004">
    <property type="protein sequence ID" value="KAI1879347.1"/>
    <property type="molecule type" value="Genomic_DNA"/>
</dbReference>
<proteinExistence type="predicted"/>
<evidence type="ECO:0000313" key="1">
    <source>
        <dbReference type="EMBL" id="KAI1879347.1"/>
    </source>
</evidence>
<sequence length="134" mass="14694">MCWFVLQHALCGHHEPKLLAGPSCRPIFEQLQRIHDAIPGTPGSVPQTDIQIPFQMDPRTCEPNAGNTVVVGMWCGWECRNTFDPMGVIEGMGMRWSHSEVLEGGGEEVVSAHAGMGEPGARFGEPRLGIGWRD</sequence>